<dbReference type="InterPro" id="IPR004358">
    <property type="entry name" value="Sig_transdc_His_kin-like_C"/>
</dbReference>
<dbReference type="InterPro" id="IPR036097">
    <property type="entry name" value="HisK_dim/P_sf"/>
</dbReference>
<dbReference type="GO" id="GO:0000155">
    <property type="term" value="F:phosphorelay sensor kinase activity"/>
    <property type="evidence" value="ECO:0007669"/>
    <property type="project" value="InterPro"/>
</dbReference>
<evidence type="ECO:0000256" key="1">
    <source>
        <dbReference type="ARBA" id="ARBA00022553"/>
    </source>
</evidence>
<dbReference type="PROSITE" id="PS50109">
    <property type="entry name" value="HIS_KIN"/>
    <property type="match status" value="1"/>
</dbReference>
<dbReference type="SMART" id="SM00086">
    <property type="entry name" value="PAC"/>
    <property type="match status" value="1"/>
</dbReference>
<feature type="domain" description="PAS" evidence="4">
    <location>
        <begin position="286"/>
        <end position="356"/>
    </location>
</feature>
<sequence length="660" mass="72540">MPADQQGRYKALFDSMSQGILEYDAQGRLVAANRAAVEIFGVEVEKAQGCSVREVLASIPEISREDGTAFDAGALPVLTSLATGREVMNSVMRVVFPGKQAHQWFRHDAIPWFKPAGGGLGGVFGIFSDITDMKNIQDALSIVNENLERTVQEVTDELQKTILVLEKQKETLKTIFDSIPVMLVFHDPLRQTSMANHAFERLTGWPLAGDGLPVLLEHCFPDPGRRQEVWDFIKAASGTWKDFDITTRSGELLTSSWLSVRLSDGSLVGVGVDLRLCRLCTQIGSDLAKFAAAVEQVREGIALVNIDGTVEYINPAFESITGYTRLEAVGLNICSFVDYSADEQHNKIFDAVVSQQKPWSGTQKRRRKGGEIFDAHISVSPIRDDTGRVVNYVLIVRDVTHEAAALNQLQQTRKMEALGALAGGIAHDLKNVFSPILLDTETLMQDMGVHHPFYPVLDEIHKATTLGIELVNQIRTFSHSTPRVKEPLDLYPLVRKFLSFLRSIMSPMIDIDHHLCPKGAVVMADATQIQQVLMNLCINARHAMRRKGGLLTVRLANVDLDEKAAAEVCPVLIPGPYVEIVVEDTGEGMDDVTVERIFEPFFTTKKPGEGSGMGLAVVHGIVTDHAGAISVSTSPGKGSSFRVLLPRLPESALMEKPNKR</sequence>
<dbReference type="CDD" id="cd00082">
    <property type="entry name" value="HisKA"/>
    <property type="match status" value="1"/>
</dbReference>
<dbReference type="SUPFAM" id="SSF55874">
    <property type="entry name" value="ATPase domain of HSP90 chaperone/DNA topoisomerase II/histidine kinase"/>
    <property type="match status" value="1"/>
</dbReference>
<dbReference type="EMBL" id="CAADRM010000034">
    <property type="protein sequence ID" value="VFU12173.1"/>
    <property type="molecule type" value="Genomic_DNA"/>
</dbReference>
<dbReference type="SMART" id="SM00091">
    <property type="entry name" value="PAS"/>
    <property type="match status" value="3"/>
</dbReference>
<evidence type="ECO:0000256" key="2">
    <source>
        <dbReference type="SAM" id="Coils"/>
    </source>
</evidence>
<feature type="coiled-coil region" evidence="2">
    <location>
        <begin position="133"/>
        <end position="164"/>
    </location>
</feature>
<keyword evidence="1" id="KW-0597">Phosphoprotein</keyword>
<dbReference type="InterPro" id="IPR036890">
    <property type="entry name" value="HATPase_C_sf"/>
</dbReference>
<dbReference type="Pfam" id="PF13188">
    <property type="entry name" value="PAS_8"/>
    <property type="match status" value="1"/>
</dbReference>
<dbReference type="Gene3D" id="1.10.287.130">
    <property type="match status" value="1"/>
</dbReference>
<dbReference type="SMART" id="SM00387">
    <property type="entry name" value="HATPase_c"/>
    <property type="match status" value="1"/>
</dbReference>
<evidence type="ECO:0000259" key="3">
    <source>
        <dbReference type="PROSITE" id="PS50109"/>
    </source>
</evidence>
<dbReference type="InterPro" id="IPR013656">
    <property type="entry name" value="PAS_4"/>
</dbReference>
<feature type="domain" description="PAS" evidence="4">
    <location>
        <begin position="5"/>
        <end position="49"/>
    </location>
</feature>
<dbReference type="Gene3D" id="3.30.565.10">
    <property type="entry name" value="Histidine kinase-like ATPase, C-terminal domain"/>
    <property type="match status" value="1"/>
</dbReference>
<organism evidence="6">
    <name type="scientific">anaerobic digester metagenome</name>
    <dbReference type="NCBI Taxonomy" id="1263854"/>
    <lineage>
        <taxon>unclassified sequences</taxon>
        <taxon>metagenomes</taxon>
        <taxon>ecological metagenomes</taxon>
    </lineage>
</organism>
<dbReference type="Pfam" id="PF02518">
    <property type="entry name" value="HATPase_c"/>
    <property type="match status" value="1"/>
</dbReference>
<dbReference type="SUPFAM" id="SSF47384">
    <property type="entry name" value="Homodimeric domain of signal transducing histidine kinase"/>
    <property type="match status" value="1"/>
</dbReference>
<gene>
    <name evidence="6" type="ORF">SCFA_1290012</name>
</gene>
<dbReference type="Pfam" id="PF08448">
    <property type="entry name" value="PAS_4"/>
    <property type="match status" value="1"/>
</dbReference>
<dbReference type="InterPro" id="IPR003594">
    <property type="entry name" value="HATPase_dom"/>
</dbReference>
<accession>A0A485LWN8</accession>
<protein>
    <submittedName>
        <fullName evidence="6">Blue-light-activated protein</fullName>
    </submittedName>
</protein>
<reference evidence="6" key="1">
    <citation type="submission" date="2019-03" db="EMBL/GenBank/DDBJ databases">
        <authorList>
            <person name="Hao L."/>
        </authorList>
    </citation>
    <scope>NUCLEOTIDE SEQUENCE</scope>
</reference>
<dbReference type="PANTHER" id="PTHR43065">
    <property type="entry name" value="SENSOR HISTIDINE KINASE"/>
    <property type="match status" value="1"/>
</dbReference>
<dbReference type="InterPro" id="IPR000700">
    <property type="entry name" value="PAS-assoc_C"/>
</dbReference>
<evidence type="ECO:0000259" key="5">
    <source>
        <dbReference type="PROSITE" id="PS50113"/>
    </source>
</evidence>
<keyword evidence="2" id="KW-0175">Coiled coil</keyword>
<proteinExistence type="predicted"/>
<feature type="domain" description="Histidine kinase" evidence="3">
    <location>
        <begin position="424"/>
        <end position="649"/>
    </location>
</feature>
<feature type="domain" description="PAC" evidence="5">
    <location>
        <begin position="359"/>
        <end position="411"/>
    </location>
</feature>
<dbReference type="PROSITE" id="PS50113">
    <property type="entry name" value="PAC"/>
    <property type="match status" value="1"/>
</dbReference>
<evidence type="ECO:0000259" key="4">
    <source>
        <dbReference type="PROSITE" id="PS50112"/>
    </source>
</evidence>
<dbReference type="AlphaFoldDB" id="A0A485LWN8"/>
<dbReference type="InterPro" id="IPR005467">
    <property type="entry name" value="His_kinase_dom"/>
</dbReference>
<dbReference type="PANTHER" id="PTHR43065:SF42">
    <property type="entry name" value="TWO-COMPONENT SENSOR PPRA"/>
    <property type="match status" value="1"/>
</dbReference>
<dbReference type="InterPro" id="IPR035965">
    <property type="entry name" value="PAS-like_dom_sf"/>
</dbReference>
<evidence type="ECO:0000313" key="6">
    <source>
        <dbReference type="EMBL" id="VFU12173.1"/>
    </source>
</evidence>
<dbReference type="InterPro" id="IPR003661">
    <property type="entry name" value="HisK_dim/P_dom"/>
</dbReference>
<dbReference type="PROSITE" id="PS50112">
    <property type="entry name" value="PAS"/>
    <property type="match status" value="2"/>
</dbReference>
<dbReference type="PRINTS" id="PR00344">
    <property type="entry name" value="BCTRLSENSOR"/>
</dbReference>
<dbReference type="Gene3D" id="3.30.450.20">
    <property type="entry name" value="PAS domain"/>
    <property type="match status" value="3"/>
</dbReference>
<dbReference type="SUPFAM" id="SSF55785">
    <property type="entry name" value="PYP-like sensor domain (PAS domain)"/>
    <property type="match status" value="3"/>
</dbReference>
<dbReference type="InterPro" id="IPR001610">
    <property type="entry name" value="PAC"/>
</dbReference>
<dbReference type="NCBIfam" id="TIGR00229">
    <property type="entry name" value="sensory_box"/>
    <property type="match status" value="2"/>
</dbReference>
<dbReference type="CDD" id="cd00130">
    <property type="entry name" value="PAS"/>
    <property type="match status" value="2"/>
</dbReference>
<dbReference type="InterPro" id="IPR000014">
    <property type="entry name" value="PAS"/>
</dbReference>
<dbReference type="Pfam" id="PF13426">
    <property type="entry name" value="PAS_9"/>
    <property type="match status" value="1"/>
</dbReference>
<name>A0A485LWN8_9ZZZZ</name>